<keyword evidence="3 4" id="KW-0067">ATP-binding</keyword>
<keyword evidence="2 4" id="KW-0547">Nucleotide-binding</keyword>
<dbReference type="AlphaFoldDB" id="A0A9P4SEM5"/>
<evidence type="ECO:0000313" key="9">
    <source>
        <dbReference type="Proteomes" id="UP000799429"/>
    </source>
</evidence>
<dbReference type="InterPro" id="IPR000253">
    <property type="entry name" value="FHA_dom"/>
</dbReference>
<feature type="binding site" evidence="4">
    <location>
        <position position="200"/>
    </location>
    <ligand>
        <name>ATP</name>
        <dbReference type="ChEBI" id="CHEBI:30616"/>
    </ligand>
</feature>
<dbReference type="Gene3D" id="1.10.510.10">
    <property type="entry name" value="Transferase(Phosphotransferase) domain 1"/>
    <property type="match status" value="1"/>
</dbReference>
<dbReference type="InterPro" id="IPR000719">
    <property type="entry name" value="Prot_kinase_dom"/>
</dbReference>
<accession>A0A9P4SEM5</accession>
<evidence type="ECO:0000313" key="8">
    <source>
        <dbReference type="EMBL" id="KAF2841411.1"/>
    </source>
</evidence>
<dbReference type="SUPFAM" id="SSF49879">
    <property type="entry name" value="SMAD/FHA domain"/>
    <property type="match status" value="1"/>
</dbReference>
<dbReference type="InterPro" id="IPR017441">
    <property type="entry name" value="Protein_kinase_ATP_BS"/>
</dbReference>
<organism evidence="8 9">
    <name type="scientific">Patellaria atrata CBS 101060</name>
    <dbReference type="NCBI Taxonomy" id="1346257"/>
    <lineage>
        <taxon>Eukaryota</taxon>
        <taxon>Fungi</taxon>
        <taxon>Dikarya</taxon>
        <taxon>Ascomycota</taxon>
        <taxon>Pezizomycotina</taxon>
        <taxon>Dothideomycetes</taxon>
        <taxon>Dothideomycetes incertae sedis</taxon>
        <taxon>Patellariales</taxon>
        <taxon>Patellariaceae</taxon>
        <taxon>Patellaria</taxon>
    </lineage>
</organism>
<dbReference type="InterPro" id="IPR008984">
    <property type="entry name" value="SMAD_FHA_dom_sf"/>
</dbReference>
<proteinExistence type="inferred from homology"/>
<protein>
    <submittedName>
        <fullName evidence="8">Kinase-like protein</fullName>
    </submittedName>
</protein>
<keyword evidence="8" id="KW-0808">Transferase</keyword>
<dbReference type="OrthoDB" id="74764at2759"/>
<feature type="compositionally biased region" description="Basic and acidic residues" evidence="5">
    <location>
        <begin position="549"/>
        <end position="562"/>
    </location>
</feature>
<evidence type="ECO:0000256" key="5">
    <source>
        <dbReference type="SAM" id="MobiDB-lite"/>
    </source>
</evidence>
<comment type="similarity">
    <text evidence="1">Belongs to the protein kinase superfamily. CAMK Ser/Thr protein kinase family. CHEK2 subfamily.</text>
</comment>
<dbReference type="Pfam" id="PF00069">
    <property type="entry name" value="Pkinase"/>
    <property type="match status" value="1"/>
</dbReference>
<evidence type="ECO:0000256" key="3">
    <source>
        <dbReference type="ARBA" id="ARBA00022840"/>
    </source>
</evidence>
<dbReference type="Gene3D" id="2.60.200.20">
    <property type="match status" value="1"/>
</dbReference>
<dbReference type="InterPro" id="IPR011009">
    <property type="entry name" value="Kinase-like_dom_sf"/>
</dbReference>
<dbReference type="SMART" id="SM00220">
    <property type="entry name" value="S_TKc"/>
    <property type="match status" value="1"/>
</dbReference>
<feature type="domain" description="Protein kinase" evidence="7">
    <location>
        <begin position="171"/>
        <end position="503"/>
    </location>
</feature>
<dbReference type="GO" id="GO:0005524">
    <property type="term" value="F:ATP binding"/>
    <property type="evidence" value="ECO:0007669"/>
    <property type="project" value="UniProtKB-UniRule"/>
</dbReference>
<keyword evidence="9" id="KW-1185">Reference proteome</keyword>
<dbReference type="SUPFAM" id="SSF56112">
    <property type="entry name" value="Protein kinase-like (PK-like)"/>
    <property type="match status" value="1"/>
</dbReference>
<name>A0A9P4SEM5_9PEZI</name>
<dbReference type="PANTHER" id="PTHR24347">
    <property type="entry name" value="SERINE/THREONINE-PROTEIN KINASE"/>
    <property type="match status" value="1"/>
</dbReference>
<feature type="region of interest" description="Disordered" evidence="5">
    <location>
        <begin position="640"/>
        <end position="663"/>
    </location>
</feature>
<feature type="domain" description="FHA" evidence="6">
    <location>
        <begin position="45"/>
        <end position="97"/>
    </location>
</feature>
<dbReference type="PROSITE" id="PS00107">
    <property type="entry name" value="PROTEIN_KINASE_ATP"/>
    <property type="match status" value="1"/>
</dbReference>
<reference evidence="8" key="1">
    <citation type="journal article" date="2020" name="Stud. Mycol.">
        <title>101 Dothideomycetes genomes: a test case for predicting lifestyles and emergence of pathogens.</title>
        <authorList>
            <person name="Haridas S."/>
            <person name="Albert R."/>
            <person name="Binder M."/>
            <person name="Bloem J."/>
            <person name="Labutti K."/>
            <person name="Salamov A."/>
            <person name="Andreopoulos B."/>
            <person name="Baker S."/>
            <person name="Barry K."/>
            <person name="Bills G."/>
            <person name="Bluhm B."/>
            <person name="Cannon C."/>
            <person name="Castanera R."/>
            <person name="Culley D."/>
            <person name="Daum C."/>
            <person name="Ezra D."/>
            <person name="Gonzalez J."/>
            <person name="Henrissat B."/>
            <person name="Kuo A."/>
            <person name="Liang C."/>
            <person name="Lipzen A."/>
            <person name="Lutzoni F."/>
            <person name="Magnuson J."/>
            <person name="Mondo S."/>
            <person name="Nolan M."/>
            <person name="Ohm R."/>
            <person name="Pangilinan J."/>
            <person name="Park H.-J."/>
            <person name="Ramirez L."/>
            <person name="Alfaro M."/>
            <person name="Sun H."/>
            <person name="Tritt A."/>
            <person name="Yoshinaga Y."/>
            <person name="Zwiers L.-H."/>
            <person name="Turgeon B."/>
            <person name="Goodwin S."/>
            <person name="Spatafora J."/>
            <person name="Crous P."/>
            <person name="Grigoriev I."/>
        </authorList>
    </citation>
    <scope>NUCLEOTIDE SEQUENCE</scope>
    <source>
        <strain evidence="8">CBS 101060</strain>
    </source>
</reference>
<dbReference type="GO" id="GO:0004672">
    <property type="term" value="F:protein kinase activity"/>
    <property type="evidence" value="ECO:0007669"/>
    <property type="project" value="InterPro"/>
</dbReference>
<comment type="caution">
    <text evidence="8">The sequence shown here is derived from an EMBL/GenBank/DDBJ whole genome shotgun (WGS) entry which is preliminary data.</text>
</comment>
<dbReference type="InterPro" id="IPR008271">
    <property type="entry name" value="Ser/Thr_kinase_AS"/>
</dbReference>
<dbReference type="PROSITE" id="PS00108">
    <property type="entry name" value="PROTEIN_KINASE_ST"/>
    <property type="match status" value="1"/>
</dbReference>
<dbReference type="Proteomes" id="UP000799429">
    <property type="component" value="Unassembled WGS sequence"/>
</dbReference>
<dbReference type="Gene3D" id="3.30.200.20">
    <property type="entry name" value="Phosphorylase Kinase, domain 1"/>
    <property type="match status" value="2"/>
</dbReference>
<dbReference type="PROSITE" id="PS50011">
    <property type="entry name" value="PROTEIN_KINASE_DOM"/>
    <property type="match status" value="1"/>
</dbReference>
<dbReference type="EMBL" id="MU006091">
    <property type="protein sequence ID" value="KAF2841411.1"/>
    <property type="molecule type" value="Genomic_DNA"/>
</dbReference>
<evidence type="ECO:0000259" key="6">
    <source>
        <dbReference type="PROSITE" id="PS50006"/>
    </source>
</evidence>
<evidence type="ECO:0000256" key="1">
    <source>
        <dbReference type="ARBA" id="ARBA00005575"/>
    </source>
</evidence>
<sequence length="717" mass="81040">MEMDLETGPQNSANCTSYLEVREAFNNPFPKRNAEIIPILPNDCFYLGRNVSTCRRAWEDPTISNKHLQIRCVVFEEDATSGIAPLIYAEDLSTNGTQFGRLCDFTGSVTHDLPARIRRKSGGILLNDGDTLKLGASVLLTYRSSVRLGRTGAQIDLVQQEERKWLNDHYKISMRKLGVGGFGCVFAAREVTSNRQVACKFIDLRGLKDELKKTFEMTMIGSKYFTDSMRESHRGTETPKKEDARRQKLLDEEYFLLLQKKFREFQTLKDLDHPNIIRLEKVFWSGNSIYIFQELVTGGDLFSFLEGKGGQLTDPEAAVIIQQILRAVDYLHDREIVHRDLKPDNVLMASSKDGIRVVLTDFGNARYLPGEGTAGQTREMRKQRMFSIVGTWEYAAPEIHMKNKQIPANLGYSKAVDMWSIGCITAALLTGDVLFIDRSHPLYSQDPAQVILDLAANCNLDVLQEGEQWKDVGRRPKDFIRKLLVLNETQRMNVKEALIHKWFTSPCYAAEFRAVYERACSDWRPRRKPFNLVEPLKHPGGSFQDQEDDSVKEPLRSRRRLVEGPPSPSKSFRPHLSTIVEDLEDLEFMQDLVIRSDSTESSINLTGRLAYNSAPELNECYSENASFQFSNLPQHSGIELSSYGRYGRPDPNSEEDNLNEPPSCLTDTNCNASGHGGSVTMGAHPAESNVTNVVRKRCISISQEGELVSGVKRPRSD</sequence>
<evidence type="ECO:0000256" key="4">
    <source>
        <dbReference type="PROSITE-ProRule" id="PRU10141"/>
    </source>
</evidence>
<feature type="region of interest" description="Disordered" evidence="5">
    <location>
        <begin position="534"/>
        <end position="574"/>
    </location>
</feature>
<gene>
    <name evidence="8" type="ORF">M501DRAFT_1014211</name>
</gene>
<dbReference type="PROSITE" id="PS50006">
    <property type="entry name" value="FHA_DOMAIN"/>
    <property type="match status" value="1"/>
</dbReference>
<evidence type="ECO:0000259" key="7">
    <source>
        <dbReference type="PROSITE" id="PS50011"/>
    </source>
</evidence>
<evidence type="ECO:0000256" key="2">
    <source>
        <dbReference type="ARBA" id="ARBA00022741"/>
    </source>
</evidence>
<keyword evidence="8" id="KW-0418">Kinase</keyword>